<accession>A0AAD2D4Y0</accession>
<evidence type="ECO:0000256" key="1">
    <source>
        <dbReference type="SAM" id="MobiDB-lite"/>
    </source>
</evidence>
<feature type="region of interest" description="Disordered" evidence="1">
    <location>
        <begin position="297"/>
        <end position="331"/>
    </location>
</feature>
<evidence type="ECO:0000313" key="3">
    <source>
        <dbReference type="Proteomes" id="UP001295684"/>
    </source>
</evidence>
<reference evidence="2" key="1">
    <citation type="submission" date="2023-07" db="EMBL/GenBank/DDBJ databases">
        <authorList>
            <consortium name="AG Swart"/>
            <person name="Singh M."/>
            <person name="Singh A."/>
            <person name="Seah K."/>
            <person name="Emmerich C."/>
        </authorList>
    </citation>
    <scope>NUCLEOTIDE SEQUENCE</scope>
    <source>
        <strain evidence="2">DP1</strain>
    </source>
</reference>
<proteinExistence type="predicted"/>
<evidence type="ECO:0000313" key="2">
    <source>
        <dbReference type="EMBL" id="CAI2380557.1"/>
    </source>
</evidence>
<keyword evidence="3" id="KW-1185">Reference proteome</keyword>
<dbReference type="AlphaFoldDB" id="A0AAD2D4Y0"/>
<dbReference type="EMBL" id="CAMPGE010022517">
    <property type="protein sequence ID" value="CAI2380557.1"/>
    <property type="molecule type" value="Genomic_DNA"/>
</dbReference>
<organism evidence="2 3">
    <name type="scientific">Euplotes crassus</name>
    <dbReference type="NCBI Taxonomy" id="5936"/>
    <lineage>
        <taxon>Eukaryota</taxon>
        <taxon>Sar</taxon>
        <taxon>Alveolata</taxon>
        <taxon>Ciliophora</taxon>
        <taxon>Intramacronucleata</taxon>
        <taxon>Spirotrichea</taxon>
        <taxon>Hypotrichia</taxon>
        <taxon>Euplotida</taxon>
        <taxon>Euplotidae</taxon>
        <taxon>Moneuplotes</taxon>
    </lineage>
</organism>
<dbReference type="Proteomes" id="UP001295684">
    <property type="component" value="Unassembled WGS sequence"/>
</dbReference>
<name>A0AAD2D4Y0_EUPCR</name>
<feature type="region of interest" description="Disordered" evidence="1">
    <location>
        <begin position="51"/>
        <end position="70"/>
    </location>
</feature>
<sequence length="506" mass="59036">MAHHNSSRKNVDFLCKSFNPKDQIKPNKRFNIFPLNENNFHTEMFLKKNRFGMNSPKTKEQKESAKPSIKSVQSDLEPSEMFNFSFQDLSLESKINHFWKQFLDYVQNNNNNCGILKLVKKERLKKDIFEMIDETDKDLVMQNFNVFRALVFQKIIYPELLEKKKSLLKNESDISTLIECLNDSTLFLISQKRFGYKTADPKELKKKGFFKLLPFKGLNSPSRNAQRRKQLIKSLTNKFGFTFDEDTKPKPFELIKENSFKAREYYKMTSMKSLGNTPDNTCNIEPIMKKIEEGRDFDDEADSSPDTFSNRHAETPAENNNLRCFRNKQKKVHPSKFKSSTRILELCPEKLQKKDEKVCRTELRKVANYKSRLKSRIKIKPKKPQGPTNSTITECLSMIMNKINSREKNILSLKSKSRLRSISPLAKKIISPPGYKKPTCSSNLRNFHGKIQGRLPQFQKLVIKNCNMKQKPGSPGVKSPKSAGIRNFEERIWIKKLKKNMYFSSM</sequence>
<comment type="caution">
    <text evidence="2">The sequence shown here is derived from an EMBL/GenBank/DDBJ whole genome shotgun (WGS) entry which is preliminary data.</text>
</comment>
<protein>
    <submittedName>
        <fullName evidence="2">Uncharacterized protein</fullName>
    </submittedName>
</protein>
<gene>
    <name evidence="2" type="ORF">ECRASSUSDP1_LOCUS21993</name>
</gene>